<proteinExistence type="predicted"/>
<dbReference type="AlphaFoldDB" id="A0A2U9CEL2"/>
<feature type="compositionally biased region" description="Polar residues" evidence="1">
    <location>
        <begin position="54"/>
        <end position="66"/>
    </location>
</feature>
<evidence type="ECO:0000256" key="1">
    <source>
        <dbReference type="SAM" id="MobiDB-lite"/>
    </source>
</evidence>
<organism evidence="2 4">
    <name type="scientific">Scophthalmus maximus</name>
    <name type="common">Turbot</name>
    <name type="synonym">Psetta maxima</name>
    <dbReference type="NCBI Taxonomy" id="52904"/>
    <lineage>
        <taxon>Eukaryota</taxon>
        <taxon>Metazoa</taxon>
        <taxon>Chordata</taxon>
        <taxon>Craniata</taxon>
        <taxon>Vertebrata</taxon>
        <taxon>Euteleostomi</taxon>
        <taxon>Actinopterygii</taxon>
        <taxon>Neopterygii</taxon>
        <taxon>Teleostei</taxon>
        <taxon>Neoteleostei</taxon>
        <taxon>Acanthomorphata</taxon>
        <taxon>Carangaria</taxon>
        <taxon>Pleuronectiformes</taxon>
        <taxon>Pleuronectoidei</taxon>
        <taxon>Scophthalmidae</taxon>
        <taxon>Scophthalmus</taxon>
    </lineage>
</organism>
<reference evidence="3 5" key="2">
    <citation type="submission" date="2019-06" db="EMBL/GenBank/DDBJ databases">
        <title>Draft genomes of female and male turbot (Scophthalmus maximus).</title>
        <authorList>
            <person name="Xu H."/>
            <person name="Xu X.-W."/>
            <person name="Shao C."/>
            <person name="Chen S."/>
        </authorList>
    </citation>
    <scope>NUCLEOTIDE SEQUENCE [LARGE SCALE GENOMIC DNA]</scope>
    <source>
        <strain evidence="3">Ysfricsl-2016a</strain>
        <tissue evidence="3">Blood</tissue>
    </source>
</reference>
<dbReference type="Proteomes" id="UP000438429">
    <property type="component" value="Unassembled WGS sequence"/>
</dbReference>
<dbReference type="EMBL" id="CP026257">
    <property type="protein sequence ID" value="AWP14510.1"/>
    <property type="molecule type" value="Genomic_DNA"/>
</dbReference>
<evidence type="ECO:0000313" key="2">
    <source>
        <dbReference type="EMBL" id="AWP14510.1"/>
    </source>
</evidence>
<evidence type="ECO:0000313" key="5">
    <source>
        <dbReference type="Proteomes" id="UP000438429"/>
    </source>
</evidence>
<dbReference type="EMBL" id="VEVO01000018">
    <property type="protein sequence ID" value="KAF0027688.1"/>
    <property type="molecule type" value="Genomic_DNA"/>
</dbReference>
<dbReference type="Proteomes" id="UP000246464">
    <property type="component" value="Chromosome 15"/>
</dbReference>
<evidence type="ECO:0000313" key="4">
    <source>
        <dbReference type="Proteomes" id="UP000246464"/>
    </source>
</evidence>
<keyword evidence="4" id="KW-1185">Reference proteome</keyword>
<feature type="compositionally biased region" description="Basic residues" evidence="1">
    <location>
        <begin position="1"/>
        <end position="15"/>
    </location>
</feature>
<protein>
    <submittedName>
        <fullName evidence="2">Uncharacterized protein</fullName>
    </submittedName>
</protein>
<reference evidence="2 4" key="1">
    <citation type="submission" date="2017-12" db="EMBL/GenBank/DDBJ databases">
        <title>Integrating genomic resources of turbot (Scophthalmus maximus) in depth evaluation of genetic and physical mapping variation across individuals.</title>
        <authorList>
            <person name="Martinez P."/>
        </authorList>
    </citation>
    <scope>NUCLEOTIDE SEQUENCE [LARGE SCALE GENOMIC DNA]</scope>
</reference>
<gene>
    <name evidence="3" type="ORF">F2P81_020429</name>
    <name evidence="2" type="ORF">SMAX5B_008490</name>
</gene>
<evidence type="ECO:0000313" key="3">
    <source>
        <dbReference type="EMBL" id="KAF0027688.1"/>
    </source>
</evidence>
<feature type="region of interest" description="Disordered" evidence="1">
    <location>
        <begin position="1"/>
        <end position="102"/>
    </location>
</feature>
<accession>A0A2U9CEL2</accession>
<sequence length="134" mass="14613">MERSRRYNRAQKKSRPAQGACHSRILKRGGTIQQPGRRVEEAGDGAAGKPARTQPLNGSLTLSEQILPQPVDKPITGADMPDRADPTMPEPPLQRTVGEKEQEIGVERRVLLIEETKIAGLLSGSEGMHRTAAQ</sequence>
<name>A0A2U9CEL2_SCOMX</name>